<feature type="domain" description="Beta-lactamase-related" evidence="3">
    <location>
        <begin position="60"/>
        <end position="354"/>
    </location>
</feature>
<dbReference type="EMBL" id="JACBYW010000001">
    <property type="protein sequence ID" value="NYH76951.1"/>
    <property type="molecule type" value="Genomic_DNA"/>
</dbReference>
<dbReference type="EC" id="3.4.16.4" evidence="4"/>
<dbReference type="PANTHER" id="PTHR46825:SF7">
    <property type="entry name" value="D-ALANYL-D-ALANINE CARBOXYPEPTIDASE"/>
    <property type="match status" value="1"/>
</dbReference>
<dbReference type="InterPro" id="IPR012338">
    <property type="entry name" value="Beta-lactam/transpept-like"/>
</dbReference>
<dbReference type="Gene3D" id="3.40.710.10">
    <property type="entry name" value="DD-peptidase/beta-lactamase superfamily"/>
    <property type="match status" value="1"/>
</dbReference>
<dbReference type="GO" id="GO:0009002">
    <property type="term" value="F:serine-type D-Ala-D-Ala carboxypeptidase activity"/>
    <property type="evidence" value="ECO:0007669"/>
    <property type="project" value="UniProtKB-EC"/>
</dbReference>
<comment type="caution">
    <text evidence="4">The sequence shown here is derived from an EMBL/GenBank/DDBJ whole genome shotgun (WGS) entry which is preliminary data.</text>
</comment>
<name>A0A852YQD7_9ACTN</name>
<dbReference type="RefSeq" id="WP_179533577.1">
    <property type="nucleotide sequence ID" value="NZ_JACBYW010000001.1"/>
</dbReference>
<evidence type="ECO:0000259" key="3">
    <source>
        <dbReference type="Pfam" id="PF00144"/>
    </source>
</evidence>
<evidence type="ECO:0000256" key="1">
    <source>
        <dbReference type="SAM" id="MobiDB-lite"/>
    </source>
</evidence>
<evidence type="ECO:0000313" key="5">
    <source>
        <dbReference type="Proteomes" id="UP000548304"/>
    </source>
</evidence>
<gene>
    <name evidence="4" type="ORF">FHR84_000265</name>
</gene>
<dbReference type="Proteomes" id="UP000548304">
    <property type="component" value="Unassembled WGS sequence"/>
</dbReference>
<evidence type="ECO:0000313" key="4">
    <source>
        <dbReference type="EMBL" id="NYH76951.1"/>
    </source>
</evidence>
<organism evidence="4 5">
    <name type="scientific">Actinopolyspora biskrensis</name>
    <dbReference type="NCBI Taxonomy" id="1470178"/>
    <lineage>
        <taxon>Bacteria</taxon>
        <taxon>Bacillati</taxon>
        <taxon>Actinomycetota</taxon>
        <taxon>Actinomycetes</taxon>
        <taxon>Actinopolysporales</taxon>
        <taxon>Actinopolysporaceae</taxon>
        <taxon>Actinopolyspora</taxon>
    </lineage>
</organism>
<feature type="compositionally biased region" description="Polar residues" evidence="1">
    <location>
        <begin position="32"/>
        <end position="46"/>
    </location>
</feature>
<reference evidence="4 5" key="1">
    <citation type="submission" date="2020-07" db="EMBL/GenBank/DDBJ databases">
        <title>Genomic Encyclopedia of Type Strains, Phase III (KMG-III): the genomes of soil and plant-associated and newly described type strains.</title>
        <authorList>
            <person name="Whitman W."/>
        </authorList>
    </citation>
    <scope>NUCLEOTIDE SEQUENCE [LARGE SCALE GENOMIC DNA]</scope>
    <source>
        <strain evidence="4 5">CECT 8576</strain>
    </source>
</reference>
<keyword evidence="4" id="KW-0378">Hydrolase</keyword>
<accession>A0A852YQD7</accession>
<protein>
    <submittedName>
        <fullName evidence="4">D-alanyl-D-alanine carboxypeptidase</fullName>
        <ecNumber evidence="4">3.4.16.4</ecNumber>
    </submittedName>
</protein>
<dbReference type="PANTHER" id="PTHR46825">
    <property type="entry name" value="D-ALANYL-D-ALANINE-CARBOXYPEPTIDASE/ENDOPEPTIDASE AMPH"/>
    <property type="match status" value="1"/>
</dbReference>
<dbReference type="InterPro" id="IPR001466">
    <property type="entry name" value="Beta-lactam-related"/>
</dbReference>
<keyword evidence="4" id="KW-0645">Protease</keyword>
<proteinExistence type="predicted"/>
<evidence type="ECO:0000256" key="2">
    <source>
        <dbReference type="SAM" id="SignalP"/>
    </source>
</evidence>
<dbReference type="Pfam" id="PF00144">
    <property type="entry name" value="Beta-lactamase"/>
    <property type="match status" value="1"/>
</dbReference>
<keyword evidence="2" id="KW-0732">Signal</keyword>
<feature type="region of interest" description="Disordered" evidence="1">
    <location>
        <begin position="408"/>
        <end position="433"/>
    </location>
</feature>
<dbReference type="SUPFAM" id="SSF56601">
    <property type="entry name" value="beta-lactamase/transpeptidase-like"/>
    <property type="match status" value="1"/>
</dbReference>
<feature type="region of interest" description="Disordered" evidence="1">
    <location>
        <begin position="26"/>
        <end position="50"/>
    </location>
</feature>
<dbReference type="AlphaFoldDB" id="A0A852YQD7"/>
<keyword evidence="4" id="KW-0121">Carboxypeptidase</keyword>
<feature type="chain" id="PRO_5032801078" evidence="2">
    <location>
        <begin position="29"/>
        <end position="433"/>
    </location>
</feature>
<sequence>MNGFPALRRGLIALVAVTLVGLPGTAGAVQPARTTPPEQRQAATSRSTERELQRRLDAVHDAGMPGIQAAFRRGDRSRARAAGVADTRTERPLRAGFHHRIGSVTKTFVATAVLRQVETGRVELDAPVGRYLPELVPGERGERITVRMLLNHTSGIADYADVLFGSIARGSLADLDKNRFRYHSPAELVATGLNQPPTNAPGESWSYSNTNYVIAGELLREVTGQSPRRHITREIIHPLGLRDTYFPGANPFVPGPHSKAYEALYQLPKRRGEYSVYNMTWARSAGALISTPSDLNRFYRALFRGKLLAEESLAEMRRTVPVPGSPAMRYGLGLMRLDAGPCGTLWGHDGKVWGMSTLSLHSADGSRQLSYGMNLTDYRRLDDNGLPIPHPIDRQVESLQNNVLCDAAGSTSTPRQRAPERRTVHGLTLAGAS</sequence>
<dbReference type="InterPro" id="IPR050491">
    <property type="entry name" value="AmpC-like"/>
</dbReference>
<keyword evidence="5" id="KW-1185">Reference proteome</keyword>
<feature type="signal peptide" evidence="2">
    <location>
        <begin position="1"/>
        <end position="28"/>
    </location>
</feature>